<dbReference type="EMBL" id="CAJPDS010000032">
    <property type="protein sequence ID" value="CAF9923177.1"/>
    <property type="molecule type" value="Genomic_DNA"/>
</dbReference>
<sequence>MCNDWILATFLVVVCALLVRPSDCGSPAANVTGTAVATGEKFECYPYRPSSPALDKTAPVMDCARALLQFPKNAPPVHAEKARFQQIRGGSPHRYVLPKTRYGPASLPNNCFVQVEVIETPQRSDETSSWSAITATASLLIQACSIPGTGAVGGWTLAGDDENMRITIGNSRHLRETLANSAGSATKSHEADYSGLVLPAFSSGEPSAAPETAQ</sequence>
<keyword evidence="1" id="KW-0732">Signal</keyword>
<dbReference type="AlphaFoldDB" id="A0A8H3FI27"/>
<organism evidence="2 3">
    <name type="scientific">Heterodermia speciosa</name>
    <dbReference type="NCBI Taxonomy" id="116794"/>
    <lineage>
        <taxon>Eukaryota</taxon>
        <taxon>Fungi</taxon>
        <taxon>Dikarya</taxon>
        <taxon>Ascomycota</taxon>
        <taxon>Pezizomycotina</taxon>
        <taxon>Lecanoromycetes</taxon>
        <taxon>OSLEUM clade</taxon>
        <taxon>Lecanoromycetidae</taxon>
        <taxon>Caliciales</taxon>
        <taxon>Physciaceae</taxon>
        <taxon>Heterodermia</taxon>
    </lineage>
</organism>
<protein>
    <recommendedName>
        <fullName evidence="4">Secreted protein</fullName>
    </recommendedName>
</protein>
<evidence type="ECO:0008006" key="4">
    <source>
        <dbReference type="Google" id="ProtNLM"/>
    </source>
</evidence>
<feature type="signal peptide" evidence="1">
    <location>
        <begin position="1"/>
        <end position="24"/>
    </location>
</feature>
<evidence type="ECO:0000313" key="3">
    <source>
        <dbReference type="Proteomes" id="UP000664521"/>
    </source>
</evidence>
<feature type="chain" id="PRO_5034454661" description="Secreted protein" evidence="1">
    <location>
        <begin position="25"/>
        <end position="214"/>
    </location>
</feature>
<evidence type="ECO:0000313" key="2">
    <source>
        <dbReference type="EMBL" id="CAF9923177.1"/>
    </source>
</evidence>
<reference evidence="2" key="1">
    <citation type="submission" date="2021-03" db="EMBL/GenBank/DDBJ databases">
        <authorList>
            <person name="Tagirdzhanova G."/>
        </authorList>
    </citation>
    <scope>NUCLEOTIDE SEQUENCE</scope>
</reference>
<gene>
    <name evidence="2" type="ORF">HETSPECPRED_005263</name>
</gene>
<dbReference type="Proteomes" id="UP000664521">
    <property type="component" value="Unassembled WGS sequence"/>
</dbReference>
<proteinExistence type="predicted"/>
<name>A0A8H3FI27_9LECA</name>
<comment type="caution">
    <text evidence="2">The sequence shown here is derived from an EMBL/GenBank/DDBJ whole genome shotgun (WGS) entry which is preliminary data.</text>
</comment>
<accession>A0A8H3FI27</accession>
<keyword evidence="3" id="KW-1185">Reference proteome</keyword>
<evidence type="ECO:0000256" key="1">
    <source>
        <dbReference type="SAM" id="SignalP"/>
    </source>
</evidence>